<reference evidence="2 3" key="1">
    <citation type="submission" date="2020-08" db="EMBL/GenBank/DDBJ databases">
        <title>A Genomic Blueprint of the Chicken Gut Microbiome.</title>
        <authorList>
            <person name="Gilroy R."/>
            <person name="Ravi A."/>
            <person name="Getino M."/>
            <person name="Pursley I."/>
            <person name="Horton D.L."/>
            <person name="Alikhan N.-F."/>
            <person name="Baker D."/>
            <person name="Gharbi K."/>
            <person name="Hall N."/>
            <person name="Watson M."/>
            <person name="Adriaenssens E.M."/>
            <person name="Foster-Nyarko E."/>
            <person name="Jarju S."/>
            <person name="Secka A."/>
            <person name="Antonio M."/>
            <person name="Oren A."/>
            <person name="Chaudhuri R."/>
            <person name="La Ragione R.M."/>
            <person name="Hildebrand F."/>
            <person name="Pallen M.J."/>
        </authorList>
    </citation>
    <scope>NUCLEOTIDE SEQUENCE [LARGE SCALE GENOMIC DNA]</scope>
    <source>
        <strain evidence="2 3">Sa1BUA13</strain>
    </source>
</reference>
<protein>
    <submittedName>
        <fullName evidence="2">Glycosyltransferase family 4 protein</fullName>
    </submittedName>
</protein>
<dbReference type="EMBL" id="JACSPU010000001">
    <property type="protein sequence ID" value="MBD8013368.1"/>
    <property type="molecule type" value="Genomic_DNA"/>
</dbReference>
<keyword evidence="3" id="KW-1185">Reference proteome</keyword>
<sequence length="408" mass="47828">MEKNNYEIIIFTPYYPIMHRTDLEEDTKAVYYLLKESPDNMNILVAHTYFHGFKKTMAMIFKLKKFKKNNYYKGKDLYGNDLVFMEFLLMIPKKLNTISFFYRKYSRILKEHYQRKYRFPHILVFHMPTCYRKLIKFLQMDVPKIAIIHSFDIKNIRDRKTIKYWKNYMETFQSIGFRSYVIKKEYEELLGIAQNSFLVHSGLPNNFLQGSNVKRSYHQEDKVKFIFVGKLNENKNLESVLKALEVIKEVVKFELKIIGVGPQEALLKKMAKDLGIINNVKFIGKVSREKSFEEMKKSDIFIMTSKKETLGLVYLEAMAAGCIVIGSKGQGIDGIIKDGENGYLTDSRNIKEISDKILETVYLSQEKQDEIRSRAEHTISNLSDSKVSQDYFAHISLYGLKGLSHEKN</sequence>
<dbReference type="Pfam" id="PF00534">
    <property type="entry name" value="Glycos_transf_1"/>
    <property type="match status" value="1"/>
</dbReference>
<dbReference type="SUPFAM" id="SSF53756">
    <property type="entry name" value="UDP-Glycosyltransferase/glycogen phosphorylase"/>
    <property type="match status" value="1"/>
</dbReference>
<dbReference type="InterPro" id="IPR050194">
    <property type="entry name" value="Glycosyltransferase_grp1"/>
</dbReference>
<evidence type="ECO:0000313" key="2">
    <source>
        <dbReference type="EMBL" id="MBD8013368.1"/>
    </source>
</evidence>
<dbReference type="Gene3D" id="3.40.50.2000">
    <property type="entry name" value="Glycogen Phosphorylase B"/>
    <property type="match status" value="2"/>
</dbReference>
<dbReference type="PANTHER" id="PTHR45947:SF3">
    <property type="entry name" value="SULFOQUINOVOSYL TRANSFERASE SQD2"/>
    <property type="match status" value="1"/>
</dbReference>
<comment type="caution">
    <text evidence="2">The sequence shown here is derived from an EMBL/GenBank/DDBJ whole genome shotgun (WGS) entry which is preliminary data.</text>
</comment>
<feature type="domain" description="Glycosyl transferase family 1" evidence="1">
    <location>
        <begin position="216"/>
        <end position="376"/>
    </location>
</feature>
<dbReference type="Proteomes" id="UP000658980">
    <property type="component" value="Unassembled WGS sequence"/>
</dbReference>
<dbReference type="RefSeq" id="WP_191713621.1">
    <property type="nucleotide sequence ID" value="NZ_JACSPU010000001.1"/>
</dbReference>
<evidence type="ECO:0000313" key="3">
    <source>
        <dbReference type="Proteomes" id="UP000658980"/>
    </source>
</evidence>
<dbReference type="InterPro" id="IPR001296">
    <property type="entry name" value="Glyco_trans_1"/>
</dbReference>
<organism evidence="2 3">
    <name type="scientific">Planococcus wigleyi</name>
    <dbReference type="NCBI Taxonomy" id="2762216"/>
    <lineage>
        <taxon>Bacteria</taxon>
        <taxon>Bacillati</taxon>
        <taxon>Bacillota</taxon>
        <taxon>Bacilli</taxon>
        <taxon>Bacillales</taxon>
        <taxon>Caryophanaceae</taxon>
        <taxon>Planococcus</taxon>
    </lineage>
</organism>
<evidence type="ECO:0000259" key="1">
    <source>
        <dbReference type="Pfam" id="PF00534"/>
    </source>
</evidence>
<gene>
    <name evidence="2" type="ORF">H9630_00945</name>
</gene>
<dbReference type="PANTHER" id="PTHR45947">
    <property type="entry name" value="SULFOQUINOVOSYL TRANSFERASE SQD2"/>
    <property type="match status" value="1"/>
</dbReference>
<name>A0ABR8W8M7_9BACL</name>
<proteinExistence type="predicted"/>
<accession>A0ABR8W8M7</accession>